<dbReference type="EMBL" id="BSXT01003099">
    <property type="protein sequence ID" value="GMF52534.1"/>
    <property type="molecule type" value="Genomic_DNA"/>
</dbReference>
<protein>
    <submittedName>
        <fullName evidence="1">Unnamed protein product</fullName>
    </submittedName>
</protein>
<organism evidence="1 2">
    <name type="scientific">Phytophthora fragariaefolia</name>
    <dbReference type="NCBI Taxonomy" id="1490495"/>
    <lineage>
        <taxon>Eukaryota</taxon>
        <taxon>Sar</taxon>
        <taxon>Stramenopiles</taxon>
        <taxon>Oomycota</taxon>
        <taxon>Peronosporomycetes</taxon>
        <taxon>Peronosporales</taxon>
        <taxon>Peronosporaceae</taxon>
        <taxon>Phytophthora</taxon>
    </lineage>
</organism>
<gene>
    <name evidence="1" type="ORF">Pfra01_002153300</name>
</gene>
<evidence type="ECO:0000313" key="1">
    <source>
        <dbReference type="EMBL" id="GMF52534.1"/>
    </source>
</evidence>
<dbReference type="OrthoDB" id="142967at2759"/>
<dbReference type="AlphaFoldDB" id="A0A9W6Y5H2"/>
<comment type="caution">
    <text evidence="1">The sequence shown here is derived from an EMBL/GenBank/DDBJ whole genome shotgun (WGS) entry which is preliminary data.</text>
</comment>
<sequence length="175" mass="18668">MVITVEFGLAKDSGLLSKAVHVAVPALVTYAGQPTDAISARAAIKSLTLIGVYDSDSDKAGGRVSMADVKKAAKNALDYAKRRGVLTDVADAGERYLLSKATKPEHENLIMSLRGEVRRRYGVGVAKPKGKRFAKGSQEAKDHMAKSVLCESPEVVSDCEKNTVKGFIFLVSVGE</sequence>
<accession>A0A9W6Y5H2</accession>
<name>A0A9W6Y5H2_9STRA</name>
<proteinExistence type="predicted"/>
<reference evidence="1" key="1">
    <citation type="submission" date="2023-04" db="EMBL/GenBank/DDBJ databases">
        <title>Phytophthora fragariaefolia NBRC 109709.</title>
        <authorList>
            <person name="Ichikawa N."/>
            <person name="Sato H."/>
            <person name="Tonouchi N."/>
        </authorList>
    </citation>
    <scope>NUCLEOTIDE SEQUENCE</scope>
    <source>
        <strain evidence="1">NBRC 109709</strain>
    </source>
</reference>
<keyword evidence="2" id="KW-1185">Reference proteome</keyword>
<dbReference type="Proteomes" id="UP001165121">
    <property type="component" value="Unassembled WGS sequence"/>
</dbReference>
<evidence type="ECO:0000313" key="2">
    <source>
        <dbReference type="Proteomes" id="UP001165121"/>
    </source>
</evidence>